<keyword evidence="3" id="KW-1185">Reference proteome</keyword>
<protein>
    <submittedName>
        <fullName evidence="2">Uncharacterized protein</fullName>
    </submittedName>
</protein>
<proteinExistence type="predicted"/>
<dbReference type="EMBL" id="ML220112">
    <property type="protein sequence ID" value="TGZ85731.1"/>
    <property type="molecule type" value="Genomic_DNA"/>
</dbReference>
<feature type="region of interest" description="Disordered" evidence="1">
    <location>
        <begin position="179"/>
        <end position="200"/>
    </location>
</feature>
<dbReference type="Proteomes" id="UP000298138">
    <property type="component" value="Unassembled WGS sequence"/>
</dbReference>
<evidence type="ECO:0000313" key="3">
    <source>
        <dbReference type="Proteomes" id="UP000298138"/>
    </source>
</evidence>
<dbReference type="InParanoid" id="A0A4S2N8N2"/>
<evidence type="ECO:0000313" key="2">
    <source>
        <dbReference type="EMBL" id="TGZ85731.1"/>
    </source>
</evidence>
<sequence length="306" mass="33857">MEFCTEKSLLQKPSHSQSLAQHLFKAGLRHDELRLDEIDQAWLNSLNTDGGPSSPFTPSNTPEDLLHEALMLPDLQETAEILCFMASGGTEQDYFSFNPNDLSPESLALEVFTMDFNLEDPLKILSAACSSLQDSTPPLPDLQLDLPELDMDFSAPATPSPEELSLITEDWSFLVQQFDPPTSLEPTTPPSTPNTDTPEMTIDDFDFDLSDMELDMDLDFEMDRYLQEPAASIYKLPLFGEQCQQGQCAEEASWNEMMGLLAAAEQMGDLGYSGDGFYGCDAAEQMLVNGGGWTKEAGGWIEDDMC</sequence>
<reference evidence="2 3" key="1">
    <citation type="submission" date="2019-04" db="EMBL/GenBank/DDBJ databases">
        <title>Comparative genomics and transcriptomics to analyze fruiting body development in filamentous ascomycetes.</title>
        <authorList>
            <consortium name="DOE Joint Genome Institute"/>
            <person name="Lutkenhaus R."/>
            <person name="Traeger S."/>
            <person name="Breuer J."/>
            <person name="Kuo A."/>
            <person name="Lipzen A."/>
            <person name="Pangilinan J."/>
            <person name="Dilworth D."/>
            <person name="Sandor L."/>
            <person name="Poggeler S."/>
            <person name="Barry K."/>
            <person name="Grigoriev I.V."/>
            <person name="Nowrousian M."/>
        </authorList>
    </citation>
    <scope>NUCLEOTIDE SEQUENCE [LARGE SCALE GENOMIC DNA]</scope>
    <source>
        <strain evidence="2 3">CBS 389.68</strain>
    </source>
</reference>
<name>A0A4S2N8N2_9PEZI</name>
<organism evidence="2 3">
    <name type="scientific">Ascodesmis nigricans</name>
    <dbReference type="NCBI Taxonomy" id="341454"/>
    <lineage>
        <taxon>Eukaryota</taxon>
        <taxon>Fungi</taxon>
        <taxon>Dikarya</taxon>
        <taxon>Ascomycota</taxon>
        <taxon>Pezizomycotina</taxon>
        <taxon>Pezizomycetes</taxon>
        <taxon>Pezizales</taxon>
        <taxon>Ascodesmidaceae</taxon>
        <taxon>Ascodesmis</taxon>
    </lineage>
</organism>
<evidence type="ECO:0000256" key="1">
    <source>
        <dbReference type="SAM" id="MobiDB-lite"/>
    </source>
</evidence>
<gene>
    <name evidence="2" type="ORF">EX30DRAFT_338062</name>
</gene>
<feature type="non-terminal residue" evidence="2">
    <location>
        <position position="306"/>
    </location>
</feature>
<accession>A0A4S2N8N2</accession>
<dbReference type="AlphaFoldDB" id="A0A4S2N8N2"/>